<protein>
    <recommendedName>
        <fullName evidence="2">Flagellar assembly protein FliH/Type III secretion system HrpE domain-containing protein</fullName>
    </recommendedName>
</protein>
<dbReference type="Proteomes" id="UP000503447">
    <property type="component" value="Chromosome"/>
</dbReference>
<gene>
    <name evidence="3" type="ORF">FTUN_1929</name>
</gene>
<keyword evidence="4" id="KW-1185">Reference proteome</keyword>
<feature type="domain" description="Flagellar assembly protein FliH/Type III secretion system HrpE" evidence="2">
    <location>
        <begin position="2"/>
        <end position="103"/>
    </location>
</feature>
<proteinExistence type="predicted"/>
<dbReference type="InterPro" id="IPR018035">
    <property type="entry name" value="Flagellar_FliH/T3SS_HrpE"/>
</dbReference>
<dbReference type="AlphaFoldDB" id="A0A6M5YK29"/>
<feature type="region of interest" description="Disordered" evidence="1">
    <location>
        <begin position="65"/>
        <end position="86"/>
    </location>
</feature>
<dbReference type="EMBL" id="CP053452">
    <property type="protein sequence ID" value="QJW94409.1"/>
    <property type="molecule type" value="Genomic_DNA"/>
</dbReference>
<name>A0A6M5YK29_9BACT</name>
<reference evidence="4" key="1">
    <citation type="submission" date="2020-05" db="EMBL/GenBank/DDBJ databases">
        <title>Frigoriglobus tundricola gen. nov., sp. nov., a psychrotolerant cellulolytic planctomycete of the family Gemmataceae with two divergent copies of 16S rRNA gene.</title>
        <authorList>
            <person name="Kulichevskaya I.S."/>
            <person name="Ivanova A.A."/>
            <person name="Naumoff D.G."/>
            <person name="Beletsky A.V."/>
            <person name="Rijpstra W.I.C."/>
            <person name="Sinninghe Damste J.S."/>
            <person name="Mardanov A.V."/>
            <person name="Ravin N.V."/>
            <person name="Dedysh S.N."/>
        </authorList>
    </citation>
    <scope>NUCLEOTIDE SEQUENCE [LARGE SCALE GENOMIC DNA]</scope>
    <source>
        <strain evidence="4">PL17</strain>
    </source>
</reference>
<evidence type="ECO:0000313" key="3">
    <source>
        <dbReference type="EMBL" id="QJW94409.1"/>
    </source>
</evidence>
<dbReference type="KEGG" id="ftj:FTUN_1929"/>
<evidence type="ECO:0000259" key="2">
    <source>
        <dbReference type="Pfam" id="PF02108"/>
    </source>
</evidence>
<organism evidence="3 4">
    <name type="scientific">Frigoriglobus tundricola</name>
    <dbReference type="NCBI Taxonomy" id="2774151"/>
    <lineage>
        <taxon>Bacteria</taxon>
        <taxon>Pseudomonadati</taxon>
        <taxon>Planctomycetota</taxon>
        <taxon>Planctomycetia</taxon>
        <taxon>Gemmatales</taxon>
        <taxon>Gemmataceae</taxon>
        <taxon>Frigoriglobus</taxon>
    </lineage>
</organism>
<sequence length="122" mass="13355">MQELQRAAVELATTIASRLLHERVVAGDFPMDAKVRDMIAQLGADVPVVVRLNPADLDLLKGRLGGAPLSPDRDDPRFVPDPALTRGGCQVEGRESMLMSDVTRELEDIRADLLRSIDNARP</sequence>
<accession>A0A6M5YK29</accession>
<dbReference type="Pfam" id="PF02108">
    <property type="entry name" value="FliH"/>
    <property type="match status" value="1"/>
</dbReference>
<evidence type="ECO:0000313" key="4">
    <source>
        <dbReference type="Proteomes" id="UP000503447"/>
    </source>
</evidence>
<evidence type="ECO:0000256" key="1">
    <source>
        <dbReference type="SAM" id="MobiDB-lite"/>
    </source>
</evidence>